<protein>
    <submittedName>
        <fullName evidence="3">DNA processing protein DprA</fullName>
    </submittedName>
</protein>
<dbReference type="Proteomes" id="UP000076226">
    <property type="component" value="Chromosome"/>
</dbReference>
<dbReference type="PANTHER" id="PTHR43022:SF1">
    <property type="entry name" value="PROTEIN SMF"/>
    <property type="match status" value="1"/>
</dbReference>
<dbReference type="PANTHER" id="PTHR43022">
    <property type="entry name" value="PROTEIN SMF"/>
    <property type="match status" value="1"/>
</dbReference>
<keyword evidence="4" id="KW-1185">Reference proteome</keyword>
<dbReference type="InterPro" id="IPR003488">
    <property type="entry name" value="DprA"/>
</dbReference>
<organism evidence="3 4">
    <name type="scientific">Geobacillus subterraneus</name>
    <dbReference type="NCBI Taxonomy" id="129338"/>
    <lineage>
        <taxon>Bacteria</taxon>
        <taxon>Bacillati</taxon>
        <taxon>Bacillota</taxon>
        <taxon>Bacilli</taxon>
        <taxon>Bacillales</taxon>
        <taxon>Anoxybacillaceae</taxon>
        <taxon>Geobacillus</taxon>
    </lineage>
</organism>
<dbReference type="Pfam" id="PF02481">
    <property type="entry name" value="DNA_processg_A"/>
    <property type="match status" value="1"/>
</dbReference>
<evidence type="ECO:0000313" key="3">
    <source>
        <dbReference type="EMBL" id="AMX84051.1"/>
    </source>
</evidence>
<feature type="domain" description="Smf/DprA SLOG" evidence="2">
    <location>
        <begin position="81"/>
        <end position="290"/>
    </location>
</feature>
<evidence type="ECO:0000256" key="1">
    <source>
        <dbReference type="ARBA" id="ARBA00006525"/>
    </source>
</evidence>
<dbReference type="RefSeq" id="WP_063166307.1">
    <property type="nucleotide sequence ID" value="NZ_CP014342.1"/>
</dbReference>
<dbReference type="InterPro" id="IPR057666">
    <property type="entry name" value="DrpA_SLOG"/>
</dbReference>
<dbReference type="NCBIfam" id="TIGR00732">
    <property type="entry name" value="dprA"/>
    <property type="match status" value="1"/>
</dbReference>
<accession>A0ABN4NMD4</accession>
<evidence type="ECO:0000313" key="4">
    <source>
        <dbReference type="Proteomes" id="UP000076226"/>
    </source>
</evidence>
<sequence length="294" mass="32404">MYDTVRDRLIHLHHCRGAGWKTIRYLMEADPTLSAPFSLPPAVLRPLVPLSGAQWAAFFHDLHSIDMQSVVKTYSDQGIRIITVFDLDYPPLLKHIYDPPWVLYAKGNIRLLRETKLISIVGTRRPTKEGIEALEKLVPPLAAAGWTIVSGLAFGIDVCAHQLAVRHGGTTIAVIAGGLNHIYPKEHRSFARRLMNEQLIIAEHPPATKPQTWQFPARNRIISGLSLGTLVVQAKVKSGSLITASYALEQGREVFAVPGPINVAEAAGPNMLIQHGAKLVQEAADITIEFPYVQ</sequence>
<dbReference type="EMBL" id="CP014342">
    <property type="protein sequence ID" value="AMX84051.1"/>
    <property type="molecule type" value="Genomic_DNA"/>
</dbReference>
<dbReference type="SUPFAM" id="SSF102405">
    <property type="entry name" value="MCP/YpsA-like"/>
    <property type="match status" value="1"/>
</dbReference>
<evidence type="ECO:0000259" key="2">
    <source>
        <dbReference type="Pfam" id="PF02481"/>
    </source>
</evidence>
<name>A0ABN4NMD4_9BACL</name>
<proteinExistence type="inferred from homology"/>
<comment type="similarity">
    <text evidence="1">Belongs to the DprA/Smf family.</text>
</comment>
<gene>
    <name evidence="3" type="ORF">GS3922_10470</name>
</gene>
<dbReference type="Gene3D" id="3.40.50.450">
    <property type="match status" value="1"/>
</dbReference>
<reference evidence="3 4" key="1">
    <citation type="submission" date="2016-02" db="EMBL/GenBank/DDBJ databases">
        <title>Complete genome sequence of Geobacillus subterraneus KCTC 3922T.</title>
        <authorList>
            <person name="Lee D.-W."/>
            <person name="Lee Y.-J."/>
            <person name="Lee S.-J."/>
            <person name="Park G.-S."/>
            <person name="Lee S.-J."/>
            <person name="Shin J.-H."/>
        </authorList>
    </citation>
    <scope>NUCLEOTIDE SEQUENCE [LARGE SCALE GENOMIC DNA]</scope>
    <source>
        <strain evidence="3 4">KCTC 3922</strain>
    </source>
</reference>